<comment type="caution">
    <text evidence="3">The sequence shown here is derived from an EMBL/GenBank/DDBJ whole genome shotgun (WGS) entry which is preliminary data.</text>
</comment>
<evidence type="ECO:0000256" key="2">
    <source>
        <dbReference type="SAM" id="Phobius"/>
    </source>
</evidence>
<evidence type="ECO:0000313" key="4">
    <source>
        <dbReference type="Proteomes" id="UP000280726"/>
    </source>
</evidence>
<gene>
    <name evidence="3" type="ORF">EDD32_1653</name>
</gene>
<dbReference type="AlphaFoldDB" id="A0A3N4ZNB0"/>
<proteinExistence type="predicted"/>
<dbReference type="InterPro" id="IPR021202">
    <property type="entry name" value="Rv3654c-like"/>
</dbReference>
<evidence type="ECO:0000256" key="1">
    <source>
        <dbReference type="SAM" id="MobiDB-lite"/>
    </source>
</evidence>
<protein>
    <submittedName>
        <fullName evidence="3">Secretion/DNA translocation related TadE-like protein</fullName>
    </submittedName>
</protein>
<keyword evidence="4" id="KW-1185">Reference proteome</keyword>
<feature type="region of interest" description="Disordered" evidence="1">
    <location>
        <begin position="1"/>
        <end position="20"/>
    </location>
</feature>
<dbReference type="Proteomes" id="UP000280726">
    <property type="component" value="Unassembled WGS sequence"/>
</dbReference>
<dbReference type="RefSeq" id="WP_123916534.1">
    <property type="nucleotide sequence ID" value="NZ_RKRA01000001.1"/>
</dbReference>
<keyword evidence="2" id="KW-0472">Membrane</keyword>
<keyword evidence="2" id="KW-1133">Transmembrane helix</keyword>
<dbReference type="NCBIfam" id="TIGR03816">
    <property type="entry name" value="tadE_like_DECH"/>
    <property type="match status" value="1"/>
</dbReference>
<dbReference type="EMBL" id="RKRA01000001">
    <property type="protein sequence ID" value="RPF27182.1"/>
    <property type="molecule type" value="Genomic_DNA"/>
</dbReference>
<accession>A0A3N4ZNB0</accession>
<evidence type="ECO:0000313" key="3">
    <source>
        <dbReference type="EMBL" id="RPF27182.1"/>
    </source>
</evidence>
<feature type="transmembrane region" description="Helical" evidence="2">
    <location>
        <begin position="21"/>
        <end position="47"/>
    </location>
</feature>
<name>A0A3N4ZNB0_9MICO</name>
<keyword evidence="2" id="KW-0812">Transmembrane</keyword>
<sequence>MRPGAGPPGTRSHRRPGDRGAGSVLGLSLVAVVLVLAVGVTALAGAVHARGVAQTAADLGALAAAEVLHGRGGQSDPCRAAARVVRANGADPGGCVVHGDVVEVVARVTVPVGPAARATARAGPA</sequence>
<organism evidence="3 4">
    <name type="scientific">Georgenia muralis</name>
    <dbReference type="NCBI Taxonomy" id="154117"/>
    <lineage>
        <taxon>Bacteria</taxon>
        <taxon>Bacillati</taxon>
        <taxon>Actinomycetota</taxon>
        <taxon>Actinomycetes</taxon>
        <taxon>Micrococcales</taxon>
        <taxon>Bogoriellaceae</taxon>
        <taxon>Georgenia</taxon>
    </lineage>
</organism>
<reference evidence="3 4" key="1">
    <citation type="submission" date="2018-11" db="EMBL/GenBank/DDBJ databases">
        <title>Sequencing the genomes of 1000 actinobacteria strains.</title>
        <authorList>
            <person name="Klenk H.-P."/>
        </authorList>
    </citation>
    <scope>NUCLEOTIDE SEQUENCE [LARGE SCALE GENOMIC DNA]</scope>
    <source>
        <strain evidence="3 4">DSM 14418</strain>
    </source>
</reference>